<keyword evidence="1" id="KW-0614">Plasmid</keyword>
<accession>A0A8J8SJE7</accession>
<sequence>MIRGSKFEIEHVFRGAIFDHEQIYKVKKICETLGKYMFLDRTLLEERAGEKIGLSYLTRCIKHNIIAQLKHEGYEGGSKDIYYYQLDVGGYNLLQRAGIRHNEMNILADHEVKSRILTFNYFIRDNDLDVDQDYIQPITHVFYFCIDGLICYYPDKITEPTIIKILQRMFTREKDGTIVVPSFEEISDRFSFREIDMALIDVGKKSRTTKEKE</sequence>
<dbReference type="AlphaFoldDB" id="A0A8J8SJE7"/>
<dbReference type="EMBL" id="CP058650">
    <property type="protein sequence ID" value="QUI25885.1"/>
    <property type="molecule type" value="Genomic_DNA"/>
</dbReference>
<dbReference type="Proteomes" id="UP000683246">
    <property type="component" value="Plasmid pVpro"/>
</dbReference>
<reference evidence="1" key="1">
    <citation type="submission" date="2020-07" db="EMBL/GenBank/DDBJ databases">
        <title>Vallitalea pronyensis genome.</title>
        <authorList>
            <person name="Postec A."/>
        </authorList>
    </citation>
    <scope>NUCLEOTIDE SEQUENCE</scope>
    <source>
        <strain evidence="1">FatNI3</strain>
        <plasmid evidence="1">pVpro</plasmid>
    </source>
</reference>
<geneLocation type="plasmid" evidence="1 2">
    <name>pVpro</name>
</geneLocation>
<protein>
    <submittedName>
        <fullName evidence="1">Uncharacterized protein</fullName>
    </submittedName>
</protein>
<dbReference type="RefSeq" id="WP_212698994.1">
    <property type="nucleotide sequence ID" value="NZ_CP058650.1"/>
</dbReference>
<name>A0A8J8SJE7_9FIRM</name>
<gene>
    <name evidence="1" type="ORF">HZI73_26090</name>
</gene>
<proteinExistence type="predicted"/>
<evidence type="ECO:0000313" key="2">
    <source>
        <dbReference type="Proteomes" id="UP000683246"/>
    </source>
</evidence>
<evidence type="ECO:0000313" key="1">
    <source>
        <dbReference type="EMBL" id="QUI25885.1"/>
    </source>
</evidence>
<dbReference type="KEGG" id="vpy:HZI73_26090"/>
<organism evidence="1 2">
    <name type="scientific">Vallitalea pronyensis</name>
    <dbReference type="NCBI Taxonomy" id="1348613"/>
    <lineage>
        <taxon>Bacteria</taxon>
        <taxon>Bacillati</taxon>
        <taxon>Bacillota</taxon>
        <taxon>Clostridia</taxon>
        <taxon>Lachnospirales</taxon>
        <taxon>Vallitaleaceae</taxon>
        <taxon>Vallitalea</taxon>
    </lineage>
</organism>
<keyword evidence="2" id="KW-1185">Reference proteome</keyword>